<reference evidence="2" key="1">
    <citation type="journal article" date="2008" name="Nat. Genet.">
        <title>The Pristionchus pacificus genome provides a unique perspective on nematode lifestyle and parasitism.</title>
        <authorList>
            <person name="Dieterich C."/>
            <person name="Clifton S.W."/>
            <person name="Schuster L.N."/>
            <person name="Chinwalla A."/>
            <person name="Delehaunty K."/>
            <person name="Dinkelacker I."/>
            <person name="Fulton L."/>
            <person name="Fulton R."/>
            <person name="Godfrey J."/>
            <person name="Minx P."/>
            <person name="Mitreva M."/>
            <person name="Roeseler W."/>
            <person name="Tian H."/>
            <person name="Witte H."/>
            <person name="Yang S.P."/>
            <person name="Wilson R.K."/>
            <person name="Sommer R.J."/>
        </authorList>
    </citation>
    <scope>NUCLEOTIDE SEQUENCE [LARGE SCALE GENOMIC DNA]</scope>
    <source>
        <strain evidence="2">PS312</strain>
    </source>
</reference>
<reference evidence="1" key="2">
    <citation type="submission" date="2022-06" db="UniProtKB">
        <authorList>
            <consortium name="EnsemblMetazoa"/>
        </authorList>
    </citation>
    <scope>IDENTIFICATION</scope>
    <source>
        <strain evidence="1">PS312</strain>
    </source>
</reference>
<dbReference type="InterPro" id="IPR019426">
    <property type="entry name" value="7TM_GPCR_serpentine_rcpt_Srv"/>
</dbReference>
<dbReference type="AlphaFoldDB" id="A0A2A6C506"/>
<accession>A0A8R1UWA2</accession>
<sequence length="298" mass="35150">TLRMERPQIYFFLLPLSIITLILYFKMLYVLWKRRENYNTLFYKLIWTQSVFDISYVIVFFVFEIPQDWPSMYEYVLNLNNTYWVQFMYAHAYVCVIGQTMDELSALKVVLIHFTPPLFFGSYLFFGQTPSRFEFVPSLNRMTRVTNVNYVRINSMFSMITSISAALISSFCYFLIFRTLKQRPFRSWNREASILCSSFVLFLCLCALSLYFLSNGLLSIFNWKAMFALRMHYYAFSFPISLLNPWCLLLTSARMRHDVLGKCLSETSVMRLLPNRTHPTQGPSDPRGVSDRPSSSNK</sequence>
<dbReference type="EnsemblMetazoa" id="PPA40429.1">
    <property type="protein sequence ID" value="PPA40429.1"/>
    <property type="gene ID" value="WBGene00278798"/>
</dbReference>
<dbReference type="Proteomes" id="UP000005239">
    <property type="component" value="Unassembled WGS sequence"/>
</dbReference>
<name>A0A2A6C506_PRIPA</name>
<dbReference type="Pfam" id="PF10323">
    <property type="entry name" value="7TM_GPCR_Srv"/>
    <property type="match status" value="1"/>
</dbReference>
<dbReference type="InterPro" id="IPR051119">
    <property type="entry name" value="Nematode_SR-like"/>
</dbReference>
<proteinExistence type="predicted"/>
<keyword evidence="2" id="KW-1185">Reference proteome</keyword>
<evidence type="ECO:0000313" key="1">
    <source>
        <dbReference type="EnsemblMetazoa" id="PPA40429.1"/>
    </source>
</evidence>
<dbReference type="PANTHER" id="PTHR31627">
    <property type="entry name" value="SERPENTINE RECEPTOR CLASS GAMMA-RELATED"/>
    <property type="match status" value="1"/>
</dbReference>
<dbReference type="PANTHER" id="PTHR31627:SF42">
    <property type="entry name" value="G_PROTEIN_RECEP_F1_2 DOMAIN-CONTAINING PROTEIN-RELATED"/>
    <property type="match status" value="1"/>
</dbReference>
<accession>A0A2A6C506</accession>
<organism evidence="1 2">
    <name type="scientific">Pristionchus pacificus</name>
    <name type="common">Parasitic nematode worm</name>
    <dbReference type="NCBI Taxonomy" id="54126"/>
    <lineage>
        <taxon>Eukaryota</taxon>
        <taxon>Metazoa</taxon>
        <taxon>Ecdysozoa</taxon>
        <taxon>Nematoda</taxon>
        <taxon>Chromadorea</taxon>
        <taxon>Rhabditida</taxon>
        <taxon>Rhabditina</taxon>
        <taxon>Diplogasteromorpha</taxon>
        <taxon>Diplogasteroidea</taxon>
        <taxon>Neodiplogasteridae</taxon>
        <taxon>Pristionchus</taxon>
    </lineage>
</organism>
<gene>
    <name evidence="1" type="primary">WBGene00278798</name>
</gene>
<evidence type="ECO:0000313" key="2">
    <source>
        <dbReference type="Proteomes" id="UP000005239"/>
    </source>
</evidence>
<protein>
    <submittedName>
        <fullName evidence="1">G protein-coupled receptor</fullName>
    </submittedName>
</protein>